<accession>A0A517SLI8</accession>
<evidence type="ECO:0000313" key="2">
    <source>
        <dbReference type="Proteomes" id="UP000315700"/>
    </source>
</evidence>
<proteinExistence type="predicted"/>
<dbReference type="EMBL" id="CP036271">
    <property type="protein sequence ID" value="QDT56981.1"/>
    <property type="molecule type" value="Genomic_DNA"/>
</dbReference>
<organism evidence="1 2">
    <name type="scientific">Caulifigura coniformis</name>
    <dbReference type="NCBI Taxonomy" id="2527983"/>
    <lineage>
        <taxon>Bacteria</taxon>
        <taxon>Pseudomonadati</taxon>
        <taxon>Planctomycetota</taxon>
        <taxon>Planctomycetia</taxon>
        <taxon>Planctomycetales</taxon>
        <taxon>Planctomycetaceae</taxon>
        <taxon>Caulifigura</taxon>
    </lineage>
</organism>
<protein>
    <submittedName>
        <fullName evidence="1">Uncharacterized protein</fullName>
    </submittedName>
</protein>
<keyword evidence="2" id="KW-1185">Reference proteome</keyword>
<dbReference type="KEGG" id="ccos:Pan44_50440"/>
<name>A0A517SLI8_9PLAN</name>
<reference evidence="1 2" key="1">
    <citation type="submission" date="2019-02" db="EMBL/GenBank/DDBJ databases">
        <title>Deep-cultivation of Planctomycetes and their phenomic and genomic characterization uncovers novel biology.</title>
        <authorList>
            <person name="Wiegand S."/>
            <person name="Jogler M."/>
            <person name="Boedeker C."/>
            <person name="Pinto D."/>
            <person name="Vollmers J."/>
            <person name="Rivas-Marin E."/>
            <person name="Kohn T."/>
            <person name="Peeters S.H."/>
            <person name="Heuer A."/>
            <person name="Rast P."/>
            <person name="Oberbeckmann S."/>
            <person name="Bunk B."/>
            <person name="Jeske O."/>
            <person name="Meyerdierks A."/>
            <person name="Storesund J.E."/>
            <person name="Kallscheuer N."/>
            <person name="Luecker S."/>
            <person name="Lage O.M."/>
            <person name="Pohl T."/>
            <person name="Merkel B.J."/>
            <person name="Hornburger P."/>
            <person name="Mueller R.-W."/>
            <person name="Bruemmer F."/>
            <person name="Labrenz M."/>
            <person name="Spormann A.M."/>
            <person name="Op den Camp H."/>
            <person name="Overmann J."/>
            <person name="Amann R."/>
            <person name="Jetten M.S.M."/>
            <person name="Mascher T."/>
            <person name="Medema M.H."/>
            <person name="Devos D.P."/>
            <person name="Kaster A.-K."/>
            <person name="Ovreas L."/>
            <person name="Rohde M."/>
            <person name="Galperin M.Y."/>
            <person name="Jogler C."/>
        </authorList>
    </citation>
    <scope>NUCLEOTIDE SEQUENCE [LARGE SCALE GENOMIC DNA]</scope>
    <source>
        <strain evidence="1 2">Pan44</strain>
    </source>
</reference>
<gene>
    <name evidence="1" type="ORF">Pan44_50440</name>
</gene>
<dbReference type="AlphaFoldDB" id="A0A517SLI8"/>
<evidence type="ECO:0000313" key="1">
    <source>
        <dbReference type="EMBL" id="QDT56981.1"/>
    </source>
</evidence>
<dbReference type="Proteomes" id="UP000315700">
    <property type="component" value="Chromosome"/>
</dbReference>
<dbReference type="InParanoid" id="A0A517SLI8"/>
<sequence length="166" mass="17606">MTQRTRKRISERRALRSSIGRLFVLALLWQGPVPVFHSHAAFSDPHKLADHLCRCHCGDARTLSEIAQLPAHVHFLPRQGTGDEIPSDPAGSSAAGGACFLAVGGQTALDGALDWHLRGEASGGDIVSEPAVASAVCPVIFDHGGAFLTDYATHLALPVRLGVLRC</sequence>